<dbReference type="InterPro" id="IPR013785">
    <property type="entry name" value="Aldolase_TIM"/>
</dbReference>
<evidence type="ECO:0000313" key="19">
    <source>
        <dbReference type="Proteomes" id="UP000619761"/>
    </source>
</evidence>
<keyword evidence="5" id="KW-0479">Metal-binding</keyword>
<evidence type="ECO:0000313" key="18">
    <source>
        <dbReference type="EMBL" id="GGY62839.1"/>
    </source>
</evidence>
<dbReference type="CDD" id="cd03425">
    <property type="entry name" value="NUDIX_MutT_NudA_like"/>
    <property type="match status" value="1"/>
</dbReference>
<comment type="catalytic activity">
    <reaction evidence="10">
        <text>8-oxo-dGTP + H2O = 8-oxo-dGMP + diphosphate + H(+)</text>
        <dbReference type="Rhea" id="RHEA:31575"/>
        <dbReference type="ChEBI" id="CHEBI:15377"/>
        <dbReference type="ChEBI" id="CHEBI:15378"/>
        <dbReference type="ChEBI" id="CHEBI:33019"/>
        <dbReference type="ChEBI" id="CHEBI:63224"/>
        <dbReference type="ChEBI" id="CHEBI:77896"/>
        <dbReference type="EC" id="3.6.1.55"/>
    </reaction>
</comment>
<dbReference type="Pfam" id="PF14815">
    <property type="entry name" value="NUDIX_4"/>
    <property type="match status" value="1"/>
</dbReference>
<evidence type="ECO:0000256" key="10">
    <source>
        <dbReference type="ARBA" id="ARBA00035861"/>
    </source>
</evidence>
<dbReference type="PANTHER" id="PTHR47707">
    <property type="entry name" value="8-OXO-DGTP DIPHOSPHATASE"/>
    <property type="match status" value="1"/>
</dbReference>
<protein>
    <recommendedName>
        <fullName evidence="13">8-oxo-dGTP diphosphatase</fullName>
        <ecNumber evidence="12">3.6.1.55</ecNumber>
    </recommendedName>
    <alternativeName>
        <fullName evidence="16">7,8-dihydro-8-oxoguanine-triphosphatase</fullName>
    </alternativeName>
    <alternativeName>
        <fullName evidence="15">Mutator protein MutT</fullName>
    </alternativeName>
    <alternativeName>
        <fullName evidence="14">dGTP pyrophosphohydrolase</fullName>
    </alternativeName>
</protein>
<dbReference type="PANTHER" id="PTHR47707:SF1">
    <property type="entry name" value="NUDIX HYDROLASE FAMILY PROTEIN"/>
    <property type="match status" value="1"/>
</dbReference>
<dbReference type="InterPro" id="IPR047127">
    <property type="entry name" value="MutT-like"/>
</dbReference>
<dbReference type="InterPro" id="IPR022998">
    <property type="entry name" value="ThiamineP_synth_TenI"/>
</dbReference>
<dbReference type="EMBL" id="BMYZ01000001">
    <property type="protein sequence ID" value="GGY62839.1"/>
    <property type="molecule type" value="Genomic_DNA"/>
</dbReference>
<dbReference type="NCBIfam" id="NF006530">
    <property type="entry name" value="PRK08999.1"/>
    <property type="match status" value="1"/>
</dbReference>
<dbReference type="InterPro" id="IPR036206">
    <property type="entry name" value="ThiamineP_synth_sf"/>
</dbReference>
<evidence type="ECO:0000256" key="14">
    <source>
        <dbReference type="ARBA" id="ARBA00041592"/>
    </source>
</evidence>
<dbReference type="PRINTS" id="PR00502">
    <property type="entry name" value="NUDIXFAMILY"/>
</dbReference>
<dbReference type="InterPro" id="IPR000086">
    <property type="entry name" value="NUDIX_hydrolase_dom"/>
</dbReference>
<evidence type="ECO:0000256" key="16">
    <source>
        <dbReference type="ARBA" id="ARBA00042798"/>
    </source>
</evidence>
<dbReference type="Gene3D" id="3.90.79.10">
    <property type="entry name" value="Nucleoside Triphosphate Pyrophosphohydrolase"/>
    <property type="match status" value="1"/>
</dbReference>
<keyword evidence="19" id="KW-1185">Reference proteome</keyword>
<proteinExistence type="inferred from homology"/>
<dbReference type="Gene3D" id="3.20.20.70">
    <property type="entry name" value="Aldolase class I"/>
    <property type="match status" value="1"/>
</dbReference>
<dbReference type="SUPFAM" id="SSF55811">
    <property type="entry name" value="Nudix"/>
    <property type="match status" value="1"/>
</dbReference>
<evidence type="ECO:0000256" key="11">
    <source>
        <dbReference type="ARBA" id="ARBA00036904"/>
    </source>
</evidence>
<keyword evidence="3" id="KW-0515">Mutator protein</keyword>
<comment type="catalytic activity">
    <reaction evidence="11">
        <text>8-oxo-GTP + H2O = 8-oxo-GMP + diphosphate + H(+)</text>
        <dbReference type="Rhea" id="RHEA:67616"/>
        <dbReference type="ChEBI" id="CHEBI:15377"/>
        <dbReference type="ChEBI" id="CHEBI:15378"/>
        <dbReference type="ChEBI" id="CHEBI:33019"/>
        <dbReference type="ChEBI" id="CHEBI:143553"/>
        <dbReference type="ChEBI" id="CHEBI:145694"/>
    </reaction>
</comment>
<evidence type="ECO:0000256" key="2">
    <source>
        <dbReference type="ARBA" id="ARBA00005582"/>
    </source>
</evidence>
<sequence>MSRIVHVAVGVIVGADGTILIAKRPDKVHQGGLWEFPGGKVEQGETLFDALKRELYEELAIEILSTEPLIKIHHDYGDKVVLLDVHKITAFTGEAKGNEGQPIAWVAPQSLYQYEFPAANRPIVNAINLPTRLLITGEFEGLDDFSVRIEGALQRGINLIQLRVKESELSSSLINCAFELCERYSATLLINTNPAEYKNIASAKNKLGLHLNSENLLSCSSRPVAEHIWLSASCHNQTEIDHAQKIGVDFICLSPVLATQSHPEKSGVGWLKFEALAEGAAVPIFALGGMKESDLAIALQKGAQGIAAITEWW</sequence>
<dbReference type="SUPFAM" id="SSF51391">
    <property type="entry name" value="Thiamin phosphate synthase"/>
    <property type="match status" value="1"/>
</dbReference>
<dbReference type="RefSeq" id="WP_189415408.1">
    <property type="nucleotide sequence ID" value="NZ_BMYZ01000001.1"/>
</dbReference>
<accession>A0ABQ3AND7</accession>
<dbReference type="NCBIfam" id="TIGR00586">
    <property type="entry name" value="mutt"/>
    <property type="match status" value="1"/>
</dbReference>
<dbReference type="Pfam" id="PF02581">
    <property type="entry name" value="TMP-TENI"/>
    <property type="match status" value="1"/>
</dbReference>
<evidence type="ECO:0000256" key="1">
    <source>
        <dbReference type="ARBA" id="ARBA00001946"/>
    </source>
</evidence>
<dbReference type="EC" id="3.6.1.55" evidence="12"/>
<dbReference type="CDD" id="cd00564">
    <property type="entry name" value="TMP_TenI"/>
    <property type="match status" value="1"/>
</dbReference>
<dbReference type="InterPro" id="IPR020476">
    <property type="entry name" value="Nudix_hydrolase"/>
</dbReference>
<evidence type="ECO:0000256" key="9">
    <source>
        <dbReference type="ARBA" id="ARBA00023204"/>
    </source>
</evidence>
<keyword evidence="4" id="KW-0235">DNA replication</keyword>
<evidence type="ECO:0000259" key="17">
    <source>
        <dbReference type="PROSITE" id="PS51462"/>
    </source>
</evidence>
<dbReference type="InterPro" id="IPR003561">
    <property type="entry name" value="Mutator_MutT"/>
</dbReference>
<organism evidence="18 19">
    <name type="scientific">Cellvibrio zantedeschiae</name>
    <dbReference type="NCBI Taxonomy" id="1237077"/>
    <lineage>
        <taxon>Bacteria</taxon>
        <taxon>Pseudomonadati</taxon>
        <taxon>Pseudomonadota</taxon>
        <taxon>Gammaproteobacteria</taxon>
        <taxon>Cellvibrionales</taxon>
        <taxon>Cellvibrionaceae</taxon>
        <taxon>Cellvibrio</taxon>
    </lineage>
</organism>
<dbReference type="InterPro" id="IPR015797">
    <property type="entry name" value="NUDIX_hydrolase-like_dom_sf"/>
</dbReference>
<reference evidence="19" key="1">
    <citation type="journal article" date="2019" name="Int. J. Syst. Evol. Microbiol.">
        <title>The Global Catalogue of Microorganisms (GCM) 10K type strain sequencing project: providing services to taxonomists for standard genome sequencing and annotation.</title>
        <authorList>
            <consortium name="The Broad Institute Genomics Platform"/>
            <consortium name="The Broad Institute Genome Sequencing Center for Infectious Disease"/>
            <person name="Wu L."/>
            <person name="Ma J."/>
        </authorList>
    </citation>
    <scope>NUCLEOTIDE SEQUENCE [LARGE SCALE GENOMIC DNA]</scope>
    <source>
        <strain evidence="19">KCTC 32239</strain>
    </source>
</reference>
<evidence type="ECO:0000256" key="3">
    <source>
        <dbReference type="ARBA" id="ARBA00022457"/>
    </source>
</evidence>
<evidence type="ECO:0000256" key="7">
    <source>
        <dbReference type="ARBA" id="ARBA00022801"/>
    </source>
</evidence>
<evidence type="ECO:0000256" key="8">
    <source>
        <dbReference type="ARBA" id="ARBA00022842"/>
    </source>
</evidence>
<keyword evidence="8" id="KW-0460">Magnesium</keyword>
<evidence type="ECO:0000256" key="6">
    <source>
        <dbReference type="ARBA" id="ARBA00022763"/>
    </source>
</evidence>
<dbReference type="PROSITE" id="PS51462">
    <property type="entry name" value="NUDIX"/>
    <property type="match status" value="1"/>
</dbReference>
<keyword evidence="7" id="KW-0378">Hydrolase</keyword>
<dbReference type="Proteomes" id="UP000619761">
    <property type="component" value="Unassembled WGS sequence"/>
</dbReference>
<comment type="cofactor">
    <cofactor evidence="1">
        <name>Mg(2+)</name>
        <dbReference type="ChEBI" id="CHEBI:18420"/>
    </cofactor>
</comment>
<gene>
    <name evidence="18" type="ORF">GCM10011613_02970</name>
</gene>
<keyword evidence="9" id="KW-0234">DNA repair</keyword>
<evidence type="ECO:0000256" key="13">
    <source>
        <dbReference type="ARBA" id="ARBA00040794"/>
    </source>
</evidence>
<name>A0ABQ3AND7_9GAMM</name>
<dbReference type="InterPro" id="IPR029119">
    <property type="entry name" value="MutY_C"/>
</dbReference>
<evidence type="ECO:0000256" key="5">
    <source>
        <dbReference type="ARBA" id="ARBA00022723"/>
    </source>
</evidence>
<evidence type="ECO:0000256" key="15">
    <source>
        <dbReference type="ARBA" id="ARBA00041979"/>
    </source>
</evidence>
<comment type="caution">
    <text evidence="18">The sequence shown here is derived from an EMBL/GenBank/DDBJ whole genome shotgun (WGS) entry which is preliminary data.</text>
</comment>
<feature type="domain" description="Nudix hydrolase" evidence="17">
    <location>
        <begin position="4"/>
        <end position="131"/>
    </location>
</feature>
<comment type="similarity">
    <text evidence="2">Belongs to the Nudix hydrolase family.</text>
</comment>
<evidence type="ECO:0000256" key="12">
    <source>
        <dbReference type="ARBA" id="ARBA00038905"/>
    </source>
</evidence>
<keyword evidence="6" id="KW-0227">DNA damage</keyword>
<evidence type="ECO:0000256" key="4">
    <source>
        <dbReference type="ARBA" id="ARBA00022705"/>
    </source>
</evidence>